<reference evidence="11 12" key="1">
    <citation type="submission" date="2019-02" db="EMBL/GenBank/DDBJ databases">
        <title>Apibacter muscae sp. nov.: a novel member of the house fly microbiota.</title>
        <authorList>
            <person name="Park R."/>
        </authorList>
    </citation>
    <scope>NUCLEOTIDE SEQUENCE [LARGE SCALE GENOMIC DNA]</scope>
    <source>
        <strain evidence="11 12">AL1</strain>
    </source>
</reference>
<evidence type="ECO:0000259" key="10">
    <source>
        <dbReference type="Pfam" id="PF19269"/>
    </source>
</evidence>
<evidence type="ECO:0000256" key="7">
    <source>
        <dbReference type="ARBA" id="ARBA00023146"/>
    </source>
</evidence>
<dbReference type="Gene3D" id="1.10.10.350">
    <property type="match status" value="1"/>
</dbReference>
<dbReference type="GO" id="GO:0005524">
    <property type="term" value="F:ATP binding"/>
    <property type="evidence" value="ECO:0007669"/>
    <property type="project" value="UniProtKB-UniRule"/>
</dbReference>
<dbReference type="InterPro" id="IPR001412">
    <property type="entry name" value="aa-tRNA-synth_I_CS"/>
</dbReference>
<dbReference type="PANTHER" id="PTHR43311">
    <property type="entry name" value="GLUTAMATE--TRNA LIGASE"/>
    <property type="match status" value="1"/>
</dbReference>
<keyword evidence="4 8" id="KW-0547">Nucleotide-binding</keyword>
<dbReference type="AlphaFoldDB" id="A0A563DH98"/>
<comment type="subunit">
    <text evidence="8">Monomer.</text>
</comment>
<dbReference type="GO" id="GO:0004818">
    <property type="term" value="F:glutamate-tRNA ligase activity"/>
    <property type="evidence" value="ECO:0007669"/>
    <property type="project" value="UniProtKB-UniRule"/>
</dbReference>
<sequence length="504" mass="58004">MSEVRVRFAPSPTGYLHIGGVRTALYNYLFAKKNKGKFILRIEDTDQNRFVEGAEPYINESLKWCGIEVDESVEKGGAFGPYKQSERKEIYDQYIKQILSTDYAYIAFDTQEELEQLRAEHEAKGKVFSYNFEIRNQLNNSLALSDVEVQKKIEEGVPYVVRFKTPPYRTLVLSDMIRGKFTIETNTLDDKVLVKADGVPTYHLANIIDDHTMKISHVIRGEEWLPSLPLHILLYEAFGWNPPQFAHLPLILKPEGKGKLSKRDGDKFGFPVFPLAWEDQKEGTSSIGYKEEGYLPQAFTNMLALLGWSPANNKEILSLDEMIQEFDLEKVHKSGARFSKEKAVWFNHEYILKSPAQNLLPLFEEVLKENGVIPNPTFDTKIIALLKERVNFVKEIWKEGSFFWNEPKEYNEKNYKKVVKEDTDSILSQILELLEGINFNEKEIHDCIHNFVEKSELGFGKVMQPIRLALVGALSGPDIPVIMEILGKEESLQRIQKFINEIKN</sequence>
<name>A0A563DH98_9FLAO</name>
<keyword evidence="6 8" id="KW-0648">Protein biosynthesis</keyword>
<comment type="similarity">
    <text evidence="1 8">Belongs to the class-I aminoacyl-tRNA synthetase family. Glutamate--tRNA ligase type 1 subfamily.</text>
</comment>
<dbReference type="InterPro" id="IPR020058">
    <property type="entry name" value="Glu/Gln-tRNA-synth_Ib_cat-dom"/>
</dbReference>
<dbReference type="InterPro" id="IPR000924">
    <property type="entry name" value="Glu/Gln-tRNA-synth"/>
</dbReference>
<evidence type="ECO:0000256" key="2">
    <source>
        <dbReference type="ARBA" id="ARBA00022490"/>
    </source>
</evidence>
<dbReference type="GO" id="GO:0000049">
    <property type="term" value="F:tRNA binding"/>
    <property type="evidence" value="ECO:0007669"/>
    <property type="project" value="InterPro"/>
</dbReference>
<feature type="domain" description="Glutamyl/glutaminyl-tRNA synthetase class Ib catalytic" evidence="9">
    <location>
        <begin position="3"/>
        <end position="342"/>
    </location>
</feature>
<dbReference type="OrthoDB" id="9807503at2"/>
<evidence type="ECO:0000256" key="1">
    <source>
        <dbReference type="ARBA" id="ARBA00007894"/>
    </source>
</evidence>
<dbReference type="EMBL" id="SELH01000014">
    <property type="protein sequence ID" value="TWP29439.1"/>
    <property type="molecule type" value="Genomic_DNA"/>
</dbReference>
<evidence type="ECO:0000256" key="3">
    <source>
        <dbReference type="ARBA" id="ARBA00022598"/>
    </source>
</evidence>
<keyword evidence="2 8" id="KW-0963">Cytoplasm</keyword>
<dbReference type="Pfam" id="PF00749">
    <property type="entry name" value="tRNA-synt_1c"/>
    <property type="match status" value="1"/>
</dbReference>
<protein>
    <recommendedName>
        <fullName evidence="8">Glutamate--tRNA ligase</fullName>
        <ecNumber evidence="8">6.1.1.17</ecNumber>
    </recommendedName>
    <alternativeName>
        <fullName evidence="8">Glutamyl-tRNA synthetase</fullName>
        <shortName evidence="8">GluRS</shortName>
    </alternativeName>
</protein>
<dbReference type="Pfam" id="PF19269">
    <property type="entry name" value="Anticodon_2"/>
    <property type="match status" value="1"/>
</dbReference>
<dbReference type="FunFam" id="3.40.50.620:FF:000127">
    <property type="entry name" value="Glutamate--tRNA ligase"/>
    <property type="match status" value="1"/>
</dbReference>
<comment type="function">
    <text evidence="8">Catalyzes the attachment of glutamate to tRNA(Glu) in a two-step reaction: glutamate is first activated by ATP to form Glu-AMP and then transferred to the acceptor end of tRNA(Glu).</text>
</comment>
<dbReference type="Gene3D" id="1.10.1160.10">
    <property type="entry name" value="Glutamyl-trna Synthetase, Domain 2"/>
    <property type="match status" value="1"/>
</dbReference>
<dbReference type="PANTHER" id="PTHR43311:SF2">
    <property type="entry name" value="GLUTAMATE--TRNA LIGASE, MITOCHONDRIAL-RELATED"/>
    <property type="match status" value="1"/>
</dbReference>
<dbReference type="GO" id="GO:0005829">
    <property type="term" value="C:cytosol"/>
    <property type="evidence" value="ECO:0007669"/>
    <property type="project" value="TreeGrafter"/>
</dbReference>
<dbReference type="CDD" id="cd00808">
    <property type="entry name" value="GluRS_core"/>
    <property type="match status" value="1"/>
</dbReference>
<dbReference type="GO" id="GO:0008270">
    <property type="term" value="F:zinc ion binding"/>
    <property type="evidence" value="ECO:0007669"/>
    <property type="project" value="InterPro"/>
</dbReference>
<dbReference type="PROSITE" id="PS00178">
    <property type="entry name" value="AA_TRNA_LIGASE_I"/>
    <property type="match status" value="1"/>
</dbReference>
<evidence type="ECO:0000313" key="11">
    <source>
        <dbReference type="EMBL" id="TWP29439.1"/>
    </source>
</evidence>
<dbReference type="InterPro" id="IPR045462">
    <property type="entry name" value="aa-tRNA-synth_I_cd-bd"/>
</dbReference>
<dbReference type="HAMAP" id="MF_00022">
    <property type="entry name" value="Glu_tRNA_synth_type1"/>
    <property type="match status" value="1"/>
</dbReference>
<accession>A0A563DH98</accession>
<comment type="subcellular location">
    <subcellularLocation>
        <location evidence="8">Cytoplasm</location>
    </subcellularLocation>
</comment>
<keyword evidence="5 8" id="KW-0067">ATP-binding</keyword>
<dbReference type="InterPro" id="IPR049940">
    <property type="entry name" value="GluQ/Sye"/>
</dbReference>
<dbReference type="EC" id="6.1.1.17" evidence="8"/>
<dbReference type="PRINTS" id="PR00987">
    <property type="entry name" value="TRNASYNTHGLU"/>
</dbReference>
<comment type="catalytic activity">
    <reaction evidence="8">
        <text>tRNA(Glu) + L-glutamate + ATP = L-glutamyl-tRNA(Glu) + AMP + diphosphate</text>
        <dbReference type="Rhea" id="RHEA:23540"/>
        <dbReference type="Rhea" id="RHEA-COMP:9663"/>
        <dbReference type="Rhea" id="RHEA-COMP:9680"/>
        <dbReference type="ChEBI" id="CHEBI:29985"/>
        <dbReference type="ChEBI" id="CHEBI:30616"/>
        <dbReference type="ChEBI" id="CHEBI:33019"/>
        <dbReference type="ChEBI" id="CHEBI:78442"/>
        <dbReference type="ChEBI" id="CHEBI:78520"/>
        <dbReference type="ChEBI" id="CHEBI:456215"/>
        <dbReference type="EC" id="6.1.1.17"/>
    </reaction>
</comment>
<feature type="short sequence motif" description="'KMSKS' region" evidence="8">
    <location>
        <begin position="259"/>
        <end position="263"/>
    </location>
</feature>
<comment type="caution">
    <text evidence="8">Lacks conserved residue(s) required for the propagation of feature annotation.</text>
</comment>
<gene>
    <name evidence="8" type="primary">gltX</name>
    <name evidence="11" type="ORF">ETU09_03055</name>
</gene>
<dbReference type="InterPro" id="IPR033910">
    <property type="entry name" value="GluRS_core"/>
</dbReference>
<dbReference type="InterPro" id="IPR020751">
    <property type="entry name" value="aa-tRNA-synth_I_codon-bd_sub2"/>
</dbReference>
<proteinExistence type="inferred from homology"/>
<organism evidence="11 12">
    <name type="scientific">Apibacter muscae</name>
    <dbReference type="NCBI Taxonomy" id="2509004"/>
    <lineage>
        <taxon>Bacteria</taxon>
        <taxon>Pseudomonadati</taxon>
        <taxon>Bacteroidota</taxon>
        <taxon>Flavobacteriia</taxon>
        <taxon>Flavobacteriales</taxon>
        <taxon>Weeksellaceae</taxon>
        <taxon>Apibacter</taxon>
    </lineage>
</organism>
<dbReference type="NCBIfam" id="TIGR00464">
    <property type="entry name" value="gltX_bact"/>
    <property type="match status" value="1"/>
</dbReference>
<dbReference type="Gene3D" id="3.90.800.10">
    <property type="entry name" value="Glutamyl-tRNA Synthetase, Domain 3"/>
    <property type="match status" value="1"/>
</dbReference>
<dbReference type="InterPro" id="IPR004527">
    <property type="entry name" value="Glu-tRNA-ligase_bac/mito"/>
</dbReference>
<feature type="short sequence motif" description="'HIGH' region" evidence="8">
    <location>
        <begin position="10"/>
        <end position="20"/>
    </location>
</feature>
<feature type="binding site" evidence="8">
    <location>
        <position position="262"/>
    </location>
    <ligand>
        <name>ATP</name>
        <dbReference type="ChEBI" id="CHEBI:30616"/>
    </ligand>
</feature>
<evidence type="ECO:0000256" key="5">
    <source>
        <dbReference type="ARBA" id="ARBA00022840"/>
    </source>
</evidence>
<dbReference type="SUPFAM" id="SSF48163">
    <property type="entry name" value="An anticodon-binding domain of class I aminoacyl-tRNA synthetases"/>
    <property type="match status" value="1"/>
</dbReference>
<evidence type="ECO:0000259" key="9">
    <source>
        <dbReference type="Pfam" id="PF00749"/>
    </source>
</evidence>
<dbReference type="SUPFAM" id="SSF52374">
    <property type="entry name" value="Nucleotidylyl transferase"/>
    <property type="match status" value="1"/>
</dbReference>
<dbReference type="Proteomes" id="UP000319499">
    <property type="component" value="Unassembled WGS sequence"/>
</dbReference>
<feature type="domain" description="Aminoacyl-tRNA synthetase class I anticodon-binding" evidence="10">
    <location>
        <begin position="379"/>
        <end position="499"/>
    </location>
</feature>
<evidence type="ECO:0000313" key="12">
    <source>
        <dbReference type="Proteomes" id="UP000319499"/>
    </source>
</evidence>
<evidence type="ECO:0000256" key="4">
    <source>
        <dbReference type="ARBA" id="ARBA00022741"/>
    </source>
</evidence>
<comment type="caution">
    <text evidence="11">The sequence shown here is derived from an EMBL/GenBank/DDBJ whole genome shotgun (WGS) entry which is preliminary data.</text>
</comment>
<dbReference type="RefSeq" id="WP_146291831.1">
    <property type="nucleotide sequence ID" value="NZ_SELH01000014.1"/>
</dbReference>
<keyword evidence="3 8" id="KW-0436">Ligase</keyword>
<dbReference type="InterPro" id="IPR008925">
    <property type="entry name" value="aa_tRNA-synth_I_cd-bd_sf"/>
</dbReference>
<dbReference type="Gene3D" id="3.40.50.620">
    <property type="entry name" value="HUPs"/>
    <property type="match status" value="1"/>
</dbReference>
<evidence type="ECO:0000256" key="6">
    <source>
        <dbReference type="ARBA" id="ARBA00022917"/>
    </source>
</evidence>
<dbReference type="InterPro" id="IPR014729">
    <property type="entry name" value="Rossmann-like_a/b/a_fold"/>
</dbReference>
<evidence type="ECO:0000256" key="8">
    <source>
        <dbReference type="HAMAP-Rule" id="MF_00022"/>
    </source>
</evidence>
<keyword evidence="7 8" id="KW-0030">Aminoacyl-tRNA synthetase</keyword>
<keyword evidence="12" id="KW-1185">Reference proteome</keyword>
<dbReference type="InterPro" id="IPR020061">
    <property type="entry name" value="Glu_tRNA_lig_a-bdl"/>
</dbReference>
<dbReference type="GO" id="GO:0006424">
    <property type="term" value="P:glutamyl-tRNA aminoacylation"/>
    <property type="evidence" value="ECO:0007669"/>
    <property type="project" value="UniProtKB-UniRule"/>
</dbReference>